<sequence>MNESATEVSAQPAQQQKFLRYRSVRKTIIEEQSNDPEPVPSLPEPAPVTQSSLTRLPSRYHRKAKPNTQHPPVPIPQTIPSQNNVLRTRNAAQPATEPTPPLPKHSESRINHTGRVKRPSTRETRSKGSGGTPSSTKEQPSPEQLRRSYEVAREEARLILEGEYDRLKALREQEAKRRHDQRLRKEKEDERRRLTQAAPTNTSQASSKANQGDSRLQDVNAARLHSRIGEEDITVAQEFTPTTSIGATISKSRRLIIGGPPPSRTEKKHRRISSAIEPRQSSHALFQQDVIQTKPDEKRNSAPTANAPKFDAPVSAVNSGERRVSVKCKAASITLPVTPSTTAKDILNSAALVMSESIDAQTAVLVECFSQLGLERPLRRYERLRDVMNSWDTDTQHHLLIMEAGEVAARDLHVSDAPAKQPMGLAVQIYISQKPGKWDKRWLKLWDNGQISVSKQESGIDCTNICHLSDFDLFMPTAKQIKKLRPPKKLCFALKSQQKAAMFLDGANFVHFFCTKDKEIADRWYQGVHSWRSWYLVNMLGEGQTLPVEALMGQLMDPRPSTGNSAETTPYVLGSFKPLLDFGSLRPSTEGLRPGESDPLIRPSQDDQYRPLIDQIQDKASFDLQRGASVRRTTKPLNRSYSRRAGLESTQSRESVDDEDSPFTGKGLLARNATRKSQGGNRSGRGVSGVEGRPLVDLQPTSEFTDGSLLRKIEAWTAQEGNSGPKIDRQKRVEVNAPVGEGF</sequence>
<protein>
    <recommendedName>
        <fullName evidence="4">PH domain-containing protein</fullName>
    </recommendedName>
</protein>
<dbReference type="Proteomes" id="UP001358417">
    <property type="component" value="Unassembled WGS sequence"/>
</dbReference>
<dbReference type="Gene3D" id="3.10.20.90">
    <property type="entry name" value="Phosphatidylinositol 3-kinase Catalytic Subunit, Chain A, domain 1"/>
    <property type="match status" value="1"/>
</dbReference>
<evidence type="ECO:0008006" key="4">
    <source>
        <dbReference type="Google" id="ProtNLM"/>
    </source>
</evidence>
<comment type="caution">
    <text evidence="2">The sequence shown here is derived from an EMBL/GenBank/DDBJ whole genome shotgun (WGS) entry which is preliminary data.</text>
</comment>
<feature type="region of interest" description="Disordered" evidence="1">
    <location>
        <begin position="254"/>
        <end position="287"/>
    </location>
</feature>
<feature type="compositionally biased region" description="Polar residues" evidence="1">
    <location>
        <begin position="197"/>
        <end position="214"/>
    </location>
</feature>
<feature type="region of interest" description="Disordered" evidence="1">
    <location>
        <begin position="29"/>
        <end position="150"/>
    </location>
</feature>
<dbReference type="PANTHER" id="PTHR38700:SF1">
    <property type="entry name" value="PH DOMAIN-CONTAINING PROTEIN"/>
    <property type="match status" value="1"/>
</dbReference>
<organism evidence="2 3">
    <name type="scientific">Exophiala bonariae</name>
    <dbReference type="NCBI Taxonomy" id="1690606"/>
    <lineage>
        <taxon>Eukaryota</taxon>
        <taxon>Fungi</taxon>
        <taxon>Dikarya</taxon>
        <taxon>Ascomycota</taxon>
        <taxon>Pezizomycotina</taxon>
        <taxon>Eurotiomycetes</taxon>
        <taxon>Chaetothyriomycetidae</taxon>
        <taxon>Chaetothyriales</taxon>
        <taxon>Herpotrichiellaceae</taxon>
        <taxon>Exophiala</taxon>
    </lineage>
</organism>
<evidence type="ECO:0000256" key="1">
    <source>
        <dbReference type="SAM" id="MobiDB-lite"/>
    </source>
</evidence>
<dbReference type="SUPFAM" id="SSF50729">
    <property type="entry name" value="PH domain-like"/>
    <property type="match status" value="1"/>
</dbReference>
<feature type="region of interest" description="Disordered" evidence="1">
    <location>
        <begin position="174"/>
        <end position="216"/>
    </location>
</feature>
<dbReference type="SUPFAM" id="SSF54236">
    <property type="entry name" value="Ubiquitin-like"/>
    <property type="match status" value="1"/>
</dbReference>
<feature type="region of interest" description="Disordered" evidence="1">
    <location>
        <begin position="716"/>
        <end position="743"/>
    </location>
</feature>
<evidence type="ECO:0000313" key="3">
    <source>
        <dbReference type="Proteomes" id="UP001358417"/>
    </source>
</evidence>
<gene>
    <name evidence="2" type="ORF">LTR84_005178</name>
</gene>
<feature type="region of interest" description="Disordered" evidence="1">
    <location>
        <begin position="587"/>
        <end position="607"/>
    </location>
</feature>
<accession>A0AAV9NSZ4</accession>
<feature type="compositionally biased region" description="Polar residues" evidence="1">
    <location>
        <begin position="78"/>
        <end position="93"/>
    </location>
</feature>
<feature type="compositionally biased region" description="Pro residues" evidence="1">
    <location>
        <begin position="37"/>
        <end position="46"/>
    </location>
</feature>
<dbReference type="CDD" id="cd00821">
    <property type="entry name" value="PH"/>
    <property type="match status" value="1"/>
</dbReference>
<proteinExistence type="predicted"/>
<dbReference type="GeneID" id="89973356"/>
<dbReference type="PANTHER" id="PTHR38700">
    <property type="entry name" value="YALI0E22418P"/>
    <property type="match status" value="1"/>
</dbReference>
<dbReference type="EMBL" id="JAVRRD010000002">
    <property type="protein sequence ID" value="KAK5063102.1"/>
    <property type="molecule type" value="Genomic_DNA"/>
</dbReference>
<reference evidence="2 3" key="1">
    <citation type="submission" date="2023-08" db="EMBL/GenBank/DDBJ databases">
        <title>Black Yeasts Isolated from many extreme environments.</title>
        <authorList>
            <person name="Coleine C."/>
            <person name="Stajich J.E."/>
            <person name="Selbmann L."/>
        </authorList>
    </citation>
    <scope>NUCLEOTIDE SEQUENCE [LARGE SCALE GENOMIC DNA]</scope>
    <source>
        <strain evidence="2 3">CCFEE 5792</strain>
    </source>
</reference>
<dbReference type="Gene3D" id="2.30.29.30">
    <property type="entry name" value="Pleckstrin-homology domain (PH domain)/Phosphotyrosine-binding domain (PTB)"/>
    <property type="match status" value="1"/>
</dbReference>
<dbReference type="InterPro" id="IPR011993">
    <property type="entry name" value="PH-like_dom_sf"/>
</dbReference>
<evidence type="ECO:0000313" key="2">
    <source>
        <dbReference type="EMBL" id="KAK5063102.1"/>
    </source>
</evidence>
<dbReference type="AlphaFoldDB" id="A0AAV9NSZ4"/>
<feature type="region of interest" description="Disordered" evidence="1">
    <location>
        <begin position="623"/>
        <end position="704"/>
    </location>
</feature>
<dbReference type="RefSeq" id="XP_064711374.1">
    <property type="nucleotide sequence ID" value="XM_064848750.1"/>
</dbReference>
<name>A0AAV9NSZ4_9EURO</name>
<dbReference type="InterPro" id="IPR029071">
    <property type="entry name" value="Ubiquitin-like_domsf"/>
</dbReference>
<keyword evidence="3" id="KW-1185">Reference proteome</keyword>
<feature type="compositionally biased region" description="Basic and acidic residues" evidence="1">
    <location>
        <begin position="174"/>
        <end position="193"/>
    </location>
</feature>